<gene>
    <name evidence="16" type="primary">LOC100907663</name>
</gene>
<evidence type="ECO:0000313" key="16">
    <source>
        <dbReference type="RefSeq" id="XP_003743440.1"/>
    </source>
</evidence>
<dbReference type="InterPro" id="IPR050705">
    <property type="entry name" value="Cytochrome_P450_3A"/>
</dbReference>
<keyword evidence="14" id="KW-0812">Transmembrane</keyword>
<comment type="subcellular location">
    <subcellularLocation>
        <location evidence="3">Endoplasmic reticulum membrane</location>
        <topology evidence="3">Peripheral membrane protein</topology>
    </subcellularLocation>
    <subcellularLocation>
        <location evidence="2">Microsome membrane</location>
        <topology evidence="2">Peripheral membrane protein</topology>
    </subcellularLocation>
</comment>
<evidence type="ECO:0000256" key="13">
    <source>
        <dbReference type="RuleBase" id="RU000461"/>
    </source>
</evidence>
<dbReference type="Pfam" id="PF00067">
    <property type="entry name" value="p450"/>
    <property type="match status" value="1"/>
</dbReference>
<dbReference type="InterPro" id="IPR001128">
    <property type="entry name" value="Cyt_P450"/>
</dbReference>
<dbReference type="GO" id="GO:0016705">
    <property type="term" value="F:oxidoreductase activity, acting on paired donors, with incorporation or reduction of molecular oxygen"/>
    <property type="evidence" value="ECO:0007669"/>
    <property type="project" value="InterPro"/>
</dbReference>
<evidence type="ECO:0000256" key="9">
    <source>
        <dbReference type="ARBA" id="ARBA00023004"/>
    </source>
</evidence>
<keyword evidence="6 12" id="KW-0479">Metal-binding</keyword>
<dbReference type="PRINTS" id="PR00463">
    <property type="entry name" value="EP450I"/>
</dbReference>
<keyword evidence="14" id="KW-0472">Membrane</keyword>
<comment type="function">
    <text evidence="11">Cytochromes P450 are a group of heme-thiolate monooxygenases. They oxidize a variety of structurally unrelated compounds, including steroids, fatty acids, and xenobiotics.</text>
</comment>
<dbReference type="GO" id="GO:0008395">
    <property type="term" value="F:steroid hydroxylase activity"/>
    <property type="evidence" value="ECO:0007669"/>
    <property type="project" value="TreeGrafter"/>
</dbReference>
<dbReference type="GO" id="GO:0020037">
    <property type="term" value="F:heme binding"/>
    <property type="evidence" value="ECO:0007669"/>
    <property type="project" value="InterPro"/>
</dbReference>
<dbReference type="Gene3D" id="1.10.630.10">
    <property type="entry name" value="Cytochrome P450"/>
    <property type="match status" value="1"/>
</dbReference>
<dbReference type="InterPro" id="IPR036396">
    <property type="entry name" value="Cyt_P450_sf"/>
</dbReference>
<keyword evidence="9 12" id="KW-0408">Iron</keyword>
<sequence length="458" mass="52705">MQYFFFRKNHEDYFETLREKTKMYGHVYGTYQGLKPVLRISSREHIKEALSQKFYLAFEKTMAVKTGSELWDNDIYNADYKTWRKYRPLSSHVLTGLKLRAMKSKLERVANRLAAKLQRLAQNNAQMPTKTYAQGAVMDAVAAVSFSLEVDALEDPHNPFVKHSTGLFDGCLGLTVLTAFPHMLENLPFVQFPSVSTERFFMDFALDLLRKRRKESRKRDDPDALDAWLEVQTTNPDLTDAMMISQMFVFLTAGYETSAYVLMYVLYLLATHPKTQENIFRDIEDNISDGDSITFEQYHKMKLLEAAIYETLRLYPTDHAIDRVTVSSCTIAGVPLDPHVGIQVPLSSVHMDPERFPEPTKFRPERFLDGGGNVDDMVAFGDGPRKCVGQRLAIFQMLVLLVAFLRVVRLEPADDDEFFDPSLEYQSEIERVPGQIFMPFPKRELKIKLAPRKSVRTE</sequence>
<evidence type="ECO:0000256" key="7">
    <source>
        <dbReference type="ARBA" id="ARBA00022848"/>
    </source>
</evidence>
<dbReference type="PANTHER" id="PTHR24302">
    <property type="entry name" value="CYTOCHROME P450 FAMILY 3"/>
    <property type="match status" value="1"/>
</dbReference>
<evidence type="ECO:0000256" key="5">
    <source>
        <dbReference type="ARBA" id="ARBA00022617"/>
    </source>
</evidence>
<dbReference type="InterPro" id="IPR017972">
    <property type="entry name" value="Cyt_P450_CS"/>
</dbReference>
<comment type="cofactor">
    <cofactor evidence="1 12">
        <name>heme</name>
        <dbReference type="ChEBI" id="CHEBI:30413"/>
    </cofactor>
</comment>
<keyword evidence="10 13" id="KW-0503">Monooxygenase</keyword>
<protein>
    <submittedName>
        <fullName evidence="16">Cytochrome P450 3A14-like</fullName>
    </submittedName>
</protein>
<dbReference type="PROSITE" id="PS00086">
    <property type="entry name" value="CYTOCHROME_P450"/>
    <property type="match status" value="1"/>
</dbReference>
<reference evidence="16" key="1">
    <citation type="submission" date="2025-08" db="UniProtKB">
        <authorList>
            <consortium name="RefSeq"/>
        </authorList>
    </citation>
    <scope>IDENTIFICATION</scope>
</reference>
<dbReference type="InterPro" id="IPR002401">
    <property type="entry name" value="Cyt_P450_E_grp-I"/>
</dbReference>
<dbReference type="RefSeq" id="XP_003743440.1">
    <property type="nucleotide sequence ID" value="XM_003743392.1"/>
</dbReference>
<keyword evidence="14" id="KW-1133">Transmembrane helix</keyword>
<accession>A0AAJ6QTJ4</accession>
<evidence type="ECO:0000256" key="8">
    <source>
        <dbReference type="ARBA" id="ARBA00023002"/>
    </source>
</evidence>
<dbReference type="Proteomes" id="UP000694867">
    <property type="component" value="Unplaced"/>
</dbReference>
<dbReference type="KEGG" id="goe:100907663"/>
<organism evidence="15 16">
    <name type="scientific">Galendromus occidentalis</name>
    <name type="common">western predatory mite</name>
    <dbReference type="NCBI Taxonomy" id="34638"/>
    <lineage>
        <taxon>Eukaryota</taxon>
        <taxon>Metazoa</taxon>
        <taxon>Ecdysozoa</taxon>
        <taxon>Arthropoda</taxon>
        <taxon>Chelicerata</taxon>
        <taxon>Arachnida</taxon>
        <taxon>Acari</taxon>
        <taxon>Parasitiformes</taxon>
        <taxon>Mesostigmata</taxon>
        <taxon>Gamasina</taxon>
        <taxon>Phytoseioidea</taxon>
        <taxon>Phytoseiidae</taxon>
        <taxon>Typhlodrominae</taxon>
        <taxon>Galendromus</taxon>
    </lineage>
</organism>
<comment type="similarity">
    <text evidence="4 13">Belongs to the cytochrome P450 family.</text>
</comment>
<evidence type="ECO:0000256" key="11">
    <source>
        <dbReference type="ARBA" id="ARBA00043906"/>
    </source>
</evidence>
<evidence type="ECO:0000256" key="1">
    <source>
        <dbReference type="ARBA" id="ARBA00001971"/>
    </source>
</evidence>
<evidence type="ECO:0000256" key="4">
    <source>
        <dbReference type="ARBA" id="ARBA00010617"/>
    </source>
</evidence>
<evidence type="ECO:0000256" key="10">
    <source>
        <dbReference type="ARBA" id="ARBA00023033"/>
    </source>
</evidence>
<dbReference type="PRINTS" id="PR00385">
    <property type="entry name" value="P450"/>
</dbReference>
<evidence type="ECO:0000256" key="3">
    <source>
        <dbReference type="ARBA" id="ARBA00004406"/>
    </source>
</evidence>
<dbReference type="GO" id="GO:0005506">
    <property type="term" value="F:iron ion binding"/>
    <property type="evidence" value="ECO:0007669"/>
    <property type="project" value="InterPro"/>
</dbReference>
<evidence type="ECO:0000256" key="14">
    <source>
        <dbReference type="SAM" id="Phobius"/>
    </source>
</evidence>
<proteinExistence type="inferred from homology"/>
<keyword evidence="7" id="KW-0256">Endoplasmic reticulum</keyword>
<keyword evidence="7" id="KW-0492">Microsome</keyword>
<name>A0AAJ6QTJ4_9ACAR</name>
<evidence type="ECO:0000256" key="6">
    <source>
        <dbReference type="ARBA" id="ARBA00022723"/>
    </source>
</evidence>
<dbReference type="GeneID" id="100907663"/>
<evidence type="ECO:0000313" key="15">
    <source>
        <dbReference type="Proteomes" id="UP000694867"/>
    </source>
</evidence>
<evidence type="ECO:0000256" key="12">
    <source>
        <dbReference type="PIRSR" id="PIRSR602401-1"/>
    </source>
</evidence>
<keyword evidence="15" id="KW-1185">Reference proteome</keyword>
<dbReference type="GO" id="GO:0005789">
    <property type="term" value="C:endoplasmic reticulum membrane"/>
    <property type="evidence" value="ECO:0007669"/>
    <property type="project" value="UniProtKB-SubCell"/>
</dbReference>
<dbReference type="AlphaFoldDB" id="A0AAJ6QTJ4"/>
<keyword evidence="5 12" id="KW-0349">Heme</keyword>
<dbReference type="SUPFAM" id="SSF48264">
    <property type="entry name" value="Cytochrome P450"/>
    <property type="match status" value="1"/>
</dbReference>
<evidence type="ECO:0000256" key="2">
    <source>
        <dbReference type="ARBA" id="ARBA00004174"/>
    </source>
</evidence>
<dbReference type="FunFam" id="1.10.630.10:FF:000182">
    <property type="entry name" value="Cytochrome P450 3A4"/>
    <property type="match status" value="1"/>
</dbReference>
<feature type="binding site" description="axial binding residue" evidence="12">
    <location>
        <position position="387"/>
    </location>
    <ligand>
        <name>heme</name>
        <dbReference type="ChEBI" id="CHEBI:30413"/>
    </ligand>
    <ligandPart>
        <name>Fe</name>
        <dbReference type="ChEBI" id="CHEBI:18248"/>
    </ligandPart>
</feature>
<keyword evidence="8 13" id="KW-0560">Oxidoreductase</keyword>
<feature type="transmembrane region" description="Helical" evidence="14">
    <location>
        <begin position="248"/>
        <end position="270"/>
    </location>
</feature>
<dbReference type="PANTHER" id="PTHR24302:SF15">
    <property type="entry name" value="FATTY-ACID PEROXYGENASE"/>
    <property type="match status" value="1"/>
</dbReference>